<gene>
    <name evidence="1" type="ORF">THRCLA_22486</name>
</gene>
<sequence>MIPEIWDSTKHVFYEGNPLCLHNTDSSLAQKSFSFEDDCKKIELLTIDISPTTLLYTMTIIPQTDFTNFGQDNVKCLVLVDTAQDILKLYQPAEITSLIAAA</sequence>
<name>A0A1V9YZH9_9STRA</name>
<evidence type="ECO:0000313" key="2">
    <source>
        <dbReference type="Proteomes" id="UP000243217"/>
    </source>
</evidence>
<proteinExistence type="predicted"/>
<dbReference type="EMBL" id="JNBS01002451">
    <property type="protein sequence ID" value="OQR91158.1"/>
    <property type="molecule type" value="Genomic_DNA"/>
</dbReference>
<protein>
    <submittedName>
        <fullName evidence="1">Uncharacterized protein</fullName>
    </submittedName>
</protein>
<accession>A0A1V9YZH9</accession>
<dbReference type="Proteomes" id="UP000243217">
    <property type="component" value="Unassembled WGS sequence"/>
</dbReference>
<evidence type="ECO:0000313" key="1">
    <source>
        <dbReference type="EMBL" id="OQR91158.1"/>
    </source>
</evidence>
<reference evidence="1 2" key="1">
    <citation type="journal article" date="2014" name="Genome Biol. Evol.">
        <title>The secreted proteins of Achlya hypogyna and Thraustotheca clavata identify the ancestral oomycete secretome and reveal gene acquisitions by horizontal gene transfer.</title>
        <authorList>
            <person name="Misner I."/>
            <person name="Blouin N."/>
            <person name="Leonard G."/>
            <person name="Richards T.A."/>
            <person name="Lane C.E."/>
        </authorList>
    </citation>
    <scope>NUCLEOTIDE SEQUENCE [LARGE SCALE GENOMIC DNA]</scope>
    <source>
        <strain evidence="1 2">ATCC 34112</strain>
    </source>
</reference>
<keyword evidence="2" id="KW-1185">Reference proteome</keyword>
<organism evidence="1 2">
    <name type="scientific">Thraustotheca clavata</name>
    <dbReference type="NCBI Taxonomy" id="74557"/>
    <lineage>
        <taxon>Eukaryota</taxon>
        <taxon>Sar</taxon>
        <taxon>Stramenopiles</taxon>
        <taxon>Oomycota</taxon>
        <taxon>Saprolegniomycetes</taxon>
        <taxon>Saprolegniales</taxon>
        <taxon>Achlyaceae</taxon>
        <taxon>Thraustotheca</taxon>
    </lineage>
</organism>
<dbReference type="AlphaFoldDB" id="A0A1V9YZH9"/>
<comment type="caution">
    <text evidence="1">The sequence shown here is derived from an EMBL/GenBank/DDBJ whole genome shotgun (WGS) entry which is preliminary data.</text>
</comment>